<protein>
    <submittedName>
        <fullName evidence="1">Uncharacterized protein</fullName>
    </submittedName>
</protein>
<proteinExistence type="predicted"/>
<dbReference type="AlphaFoldDB" id="A0ABD6ASG4"/>
<gene>
    <name evidence="1" type="ORF">ACFSBT_04640</name>
</gene>
<evidence type="ECO:0000313" key="2">
    <source>
        <dbReference type="Proteomes" id="UP001597187"/>
    </source>
</evidence>
<name>A0ABD6ASG4_9EURY</name>
<reference evidence="1 2" key="1">
    <citation type="journal article" date="2019" name="Int. J. Syst. Evol. Microbiol.">
        <title>The Global Catalogue of Microorganisms (GCM) 10K type strain sequencing project: providing services to taxonomists for standard genome sequencing and annotation.</title>
        <authorList>
            <consortium name="The Broad Institute Genomics Platform"/>
            <consortium name="The Broad Institute Genome Sequencing Center for Infectious Disease"/>
            <person name="Wu L."/>
            <person name="Ma J."/>
        </authorList>
    </citation>
    <scope>NUCLEOTIDE SEQUENCE [LARGE SCALE GENOMIC DNA]</scope>
    <source>
        <strain evidence="1 2">CGMCC 1.12563</strain>
    </source>
</reference>
<keyword evidence="2" id="KW-1185">Reference proteome</keyword>
<evidence type="ECO:0000313" key="1">
    <source>
        <dbReference type="EMBL" id="MFD1512567.1"/>
    </source>
</evidence>
<dbReference type="Proteomes" id="UP001597187">
    <property type="component" value="Unassembled WGS sequence"/>
</dbReference>
<dbReference type="EMBL" id="JBHUDC010000002">
    <property type="protein sequence ID" value="MFD1512567.1"/>
    <property type="molecule type" value="Genomic_DNA"/>
</dbReference>
<comment type="caution">
    <text evidence="1">The sequence shown here is derived from an EMBL/GenBank/DDBJ whole genome shotgun (WGS) entry which is preliminary data.</text>
</comment>
<accession>A0ABD6ASG4</accession>
<organism evidence="1 2">
    <name type="scientific">Halomarina rubra</name>
    <dbReference type="NCBI Taxonomy" id="2071873"/>
    <lineage>
        <taxon>Archaea</taxon>
        <taxon>Methanobacteriati</taxon>
        <taxon>Methanobacteriota</taxon>
        <taxon>Stenosarchaea group</taxon>
        <taxon>Halobacteria</taxon>
        <taxon>Halobacteriales</taxon>
        <taxon>Natronomonadaceae</taxon>
        <taxon>Halomarina</taxon>
    </lineage>
</organism>
<sequence>MPYPRLGAGGTSLPRSSLDRRRQPLLALSVLAFAAPPGALAGHDHTR</sequence>